<dbReference type="Proteomes" id="UP000250197">
    <property type="component" value="Chromosome"/>
</dbReference>
<name>A0A2Z2J284_CORST</name>
<dbReference type="AlphaFoldDB" id="A0A2Z2J284"/>
<dbReference type="EMBL" id="CP021252">
    <property type="protein sequence ID" value="ART22292.1"/>
    <property type="molecule type" value="Genomic_DNA"/>
</dbReference>
<evidence type="ECO:0000313" key="2">
    <source>
        <dbReference type="Proteomes" id="UP000250197"/>
    </source>
</evidence>
<evidence type="ECO:0000313" key="1">
    <source>
        <dbReference type="EMBL" id="ART22292.1"/>
    </source>
</evidence>
<proteinExistence type="predicted"/>
<sequence>MAKYTLKDGDSRSISMNDSIRVEAFEIGAGGAKIELEIIGEGADFSRIDKMYYIIHNITERATIQVKPSGAATYGQRTEIRLSISNGEDTVSFPRVLIDGSEDSSERLAELTAEGGRLRLDAFGSSEGVGITDSAREVRSKMRRAAVNDAELKNATAIIDSSSSMQVNVNNAALDLVAKYINALADSFSGFIATDGRERTDQHVVSELRNFIRGVIEAGADRVGQRRWRSEDLSANSSLFIYVTDSPTAQMLEGDIPSVVIVVSPIAKQEVELAKVTAGDHAVAFVVIDAEAVEKQGSEFNQDLARLSDQVAEMLKEEY</sequence>
<organism evidence="1 2">
    <name type="scientific">Corynebacterium striatum</name>
    <dbReference type="NCBI Taxonomy" id="43770"/>
    <lineage>
        <taxon>Bacteria</taxon>
        <taxon>Bacillati</taxon>
        <taxon>Actinomycetota</taxon>
        <taxon>Actinomycetes</taxon>
        <taxon>Mycobacteriales</taxon>
        <taxon>Corynebacteriaceae</taxon>
        <taxon>Corynebacterium</taxon>
    </lineage>
</organism>
<reference evidence="1 2" key="1">
    <citation type="submission" date="2017-05" db="EMBL/GenBank/DDBJ databases">
        <title>Complete genome sequence of Corynebacterium striatum KC-Na-1 isolated from Neophocaena asiaeorientalis in Korea.</title>
        <authorList>
            <person name="Kim J.H."/>
            <person name="Lee K."/>
        </authorList>
    </citation>
    <scope>NUCLEOTIDE SEQUENCE [LARGE SCALE GENOMIC DNA]</scope>
    <source>
        <strain evidence="1 2">KC-Na-01</strain>
    </source>
</reference>
<protein>
    <submittedName>
        <fullName evidence="1">Uncharacterized protein</fullName>
    </submittedName>
</protein>
<dbReference type="KEGG" id="cstr:CBE89_12980"/>
<accession>A0A2Z2J284</accession>
<dbReference type="RefSeq" id="WP_086892271.1">
    <property type="nucleotide sequence ID" value="NZ_CP021252.1"/>
</dbReference>
<gene>
    <name evidence="1" type="ORF">CBE89_12980</name>
</gene>